<dbReference type="SMART" id="SM00837">
    <property type="entry name" value="DPBB_1"/>
    <property type="match status" value="1"/>
</dbReference>
<protein>
    <recommendedName>
        <fullName evidence="2">Expansin</fullName>
    </recommendedName>
</protein>
<name>A0A8S9PZA2_BRACR</name>
<comment type="subcellular location">
    <subcellularLocation>
        <location evidence="2">Secreted</location>
        <location evidence="2">Cell wall</location>
    </subcellularLocation>
    <subcellularLocation>
        <location evidence="2">Membrane</location>
        <topology evidence="2">Peripheral membrane protein</topology>
    </subcellularLocation>
</comment>
<feature type="domain" description="Expansin-like EG45" evidence="3">
    <location>
        <begin position="31"/>
        <end position="111"/>
    </location>
</feature>
<accession>A0A8S9PZA2</accession>
<gene>
    <name evidence="4" type="ORF">F2Q69_00051093</name>
</gene>
<keyword evidence="1 2" id="KW-0961">Cell wall biogenesis/degradation</keyword>
<dbReference type="Gene3D" id="2.40.40.10">
    <property type="entry name" value="RlpA-like domain"/>
    <property type="match status" value="1"/>
</dbReference>
<dbReference type="AlphaFoldDB" id="A0A8S9PZA2"/>
<evidence type="ECO:0000313" key="4">
    <source>
        <dbReference type="EMBL" id="KAF3526129.1"/>
    </source>
</evidence>
<sequence>MWLRRPIPRRLWVRDGGAKHGPLQQRPDMWCLFRAHLCKLTLVQTKGRSNQNHGSTNFCPPNYSPPVDIHWCNPSNKHFDLSMKIFTSNAEYKSGIVPVKFRRVKCQKRDGVSFCLDFDEHEWIVHCSLRKQIIQAGGSKMMTQICILQTCFEKNNTYTNVKEHCVESSQVFSEVFSHSGFEQTSTCSDVAAQALPSPLRSEMQRKQQNNSSYNSKYVARLMGVLKL</sequence>
<dbReference type="InterPro" id="IPR007112">
    <property type="entry name" value="Expansin/allergen_DPBB_dom"/>
</dbReference>
<reference evidence="4" key="1">
    <citation type="submission" date="2019-12" db="EMBL/GenBank/DDBJ databases">
        <title>Genome sequencing and annotation of Brassica cretica.</title>
        <authorList>
            <person name="Studholme D.J."/>
            <person name="Sarris P."/>
        </authorList>
    </citation>
    <scope>NUCLEOTIDE SEQUENCE</scope>
    <source>
        <strain evidence="4">PFS-109/04</strain>
        <tissue evidence="4">Leaf</tissue>
    </source>
</reference>
<dbReference type="PRINTS" id="PR01226">
    <property type="entry name" value="EXPANSIN"/>
</dbReference>
<comment type="similarity">
    <text evidence="2">Belongs to the expansin family. Expansin A subfamily.</text>
</comment>
<comment type="caution">
    <text evidence="4">The sequence shown here is derived from an EMBL/GenBank/DDBJ whole genome shotgun (WGS) entry which is preliminary data.</text>
</comment>
<proteinExistence type="inferred from homology"/>
<dbReference type="EMBL" id="QGKX02001347">
    <property type="protein sequence ID" value="KAF3526129.1"/>
    <property type="molecule type" value="Genomic_DNA"/>
</dbReference>
<evidence type="ECO:0000313" key="5">
    <source>
        <dbReference type="Proteomes" id="UP000712600"/>
    </source>
</evidence>
<keyword evidence="2" id="KW-0964">Secreted</keyword>
<keyword evidence="2" id="KW-0134">Cell wall</keyword>
<organism evidence="4 5">
    <name type="scientific">Brassica cretica</name>
    <name type="common">Mustard</name>
    <dbReference type="NCBI Taxonomy" id="69181"/>
    <lineage>
        <taxon>Eukaryota</taxon>
        <taxon>Viridiplantae</taxon>
        <taxon>Streptophyta</taxon>
        <taxon>Embryophyta</taxon>
        <taxon>Tracheophyta</taxon>
        <taxon>Spermatophyta</taxon>
        <taxon>Magnoliopsida</taxon>
        <taxon>eudicotyledons</taxon>
        <taxon>Gunneridae</taxon>
        <taxon>Pentapetalae</taxon>
        <taxon>rosids</taxon>
        <taxon>malvids</taxon>
        <taxon>Brassicales</taxon>
        <taxon>Brassicaceae</taxon>
        <taxon>Brassiceae</taxon>
        <taxon>Brassica</taxon>
    </lineage>
</organism>
<dbReference type="InterPro" id="IPR002963">
    <property type="entry name" value="Expansin"/>
</dbReference>
<dbReference type="PROSITE" id="PS50842">
    <property type="entry name" value="EXPANSIN_EG45"/>
    <property type="match status" value="1"/>
</dbReference>
<evidence type="ECO:0000256" key="2">
    <source>
        <dbReference type="RuleBase" id="RU365023"/>
    </source>
</evidence>
<comment type="function">
    <text evidence="2">Causes loosening and extension of plant cell walls by disrupting non-covalent bonding between cellulose microfibrils and matrix glucans. No enzymatic activity has been found.</text>
</comment>
<evidence type="ECO:0000256" key="1">
    <source>
        <dbReference type="ARBA" id="ARBA00023316"/>
    </source>
</evidence>
<dbReference type="PANTHER" id="PTHR31867">
    <property type="entry name" value="EXPANSIN-A15"/>
    <property type="match status" value="1"/>
</dbReference>
<dbReference type="GO" id="GO:0016020">
    <property type="term" value="C:membrane"/>
    <property type="evidence" value="ECO:0007669"/>
    <property type="project" value="UniProtKB-SubCell"/>
</dbReference>
<dbReference type="Proteomes" id="UP000712600">
    <property type="component" value="Unassembled WGS sequence"/>
</dbReference>
<evidence type="ECO:0000259" key="3">
    <source>
        <dbReference type="PROSITE" id="PS50842"/>
    </source>
</evidence>
<dbReference type="InterPro" id="IPR036908">
    <property type="entry name" value="RlpA-like_sf"/>
</dbReference>
<dbReference type="SUPFAM" id="SSF50685">
    <property type="entry name" value="Barwin-like endoglucanases"/>
    <property type="match status" value="1"/>
</dbReference>
<dbReference type="GO" id="GO:0009664">
    <property type="term" value="P:plant-type cell wall organization"/>
    <property type="evidence" value="ECO:0007669"/>
    <property type="project" value="InterPro"/>
</dbReference>